<dbReference type="PANTHER" id="PTHR42784:SF1">
    <property type="entry name" value="PYRANOSE 2-OXIDASE"/>
    <property type="match status" value="1"/>
</dbReference>
<evidence type="ECO:0000313" key="8">
    <source>
        <dbReference type="EMBL" id="GHH65787.1"/>
    </source>
</evidence>
<reference evidence="8" key="2">
    <citation type="submission" date="2020-09" db="EMBL/GenBank/DDBJ databases">
        <authorList>
            <person name="Sun Q."/>
            <person name="Zhou Y."/>
        </authorList>
    </citation>
    <scope>NUCLEOTIDE SEQUENCE</scope>
    <source>
        <strain evidence="8">CGMCC 4.7398</strain>
    </source>
</reference>
<evidence type="ECO:0000256" key="2">
    <source>
        <dbReference type="ARBA" id="ARBA00010790"/>
    </source>
</evidence>
<protein>
    <submittedName>
        <fullName evidence="8">Pyranose oxidase</fullName>
    </submittedName>
</protein>
<keyword evidence="4" id="KW-0274">FAD</keyword>
<dbReference type="Proteomes" id="UP000627369">
    <property type="component" value="Unassembled WGS sequence"/>
</dbReference>
<accession>A0A919FHN7</accession>
<dbReference type="SUPFAM" id="SSF51905">
    <property type="entry name" value="FAD/NAD(P)-binding domain"/>
    <property type="match status" value="1"/>
</dbReference>
<dbReference type="PANTHER" id="PTHR42784">
    <property type="entry name" value="PYRANOSE 2-OXIDASE"/>
    <property type="match status" value="1"/>
</dbReference>
<feature type="domain" description="Glucose-methanol-choline oxidoreductase N-terminal" evidence="6">
    <location>
        <begin position="226"/>
        <end position="294"/>
    </location>
</feature>
<dbReference type="GO" id="GO:0016614">
    <property type="term" value="F:oxidoreductase activity, acting on CH-OH group of donors"/>
    <property type="evidence" value="ECO:0007669"/>
    <property type="project" value="InterPro"/>
</dbReference>
<dbReference type="RefSeq" id="WP_229872065.1">
    <property type="nucleotide sequence ID" value="NZ_BNAS01000001.1"/>
</dbReference>
<evidence type="ECO:0000313" key="9">
    <source>
        <dbReference type="Proteomes" id="UP000627369"/>
    </source>
</evidence>
<evidence type="ECO:0000256" key="3">
    <source>
        <dbReference type="ARBA" id="ARBA00022630"/>
    </source>
</evidence>
<keyword evidence="9" id="KW-1185">Reference proteome</keyword>
<evidence type="ECO:0000259" key="6">
    <source>
        <dbReference type="Pfam" id="PF00732"/>
    </source>
</evidence>
<organism evidence="8 9">
    <name type="scientific">Promicromonospora soli</name>
    <dbReference type="NCBI Taxonomy" id="2035533"/>
    <lineage>
        <taxon>Bacteria</taxon>
        <taxon>Bacillati</taxon>
        <taxon>Actinomycetota</taxon>
        <taxon>Actinomycetes</taxon>
        <taxon>Micrococcales</taxon>
        <taxon>Promicromonosporaceae</taxon>
        <taxon>Promicromonospora</taxon>
    </lineage>
</organism>
<evidence type="ECO:0000259" key="7">
    <source>
        <dbReference type="Pfam" id="PF05199"/>
    </source>
</evidence>
<evidence type="ECO:0000256" key="4">
    <source>
        <dbReference type="ARBA" id="ARBA00022827"/>
    </source>
</evidence>
<dbReference type="InterPro" id="IPR051473">
    <property type="entry name" value="P2Ox-like"/>
</dbReference>
<reference evidence="8" key="1">
    <citation type="journal article" date="2014" name="Int. J. Syst. Evol. Microbiol.">
        <title>Complete genome sequence of Corynebacterium casei LMG S-19264T (=DSM 44701T), isolated from a smear-ripened cheese.</title>
        <authorList>
            <consortium name="US DOE Joint Genome Institute (JGI-PGF)"/>
            <person name="Walter F."/>
            <person name="Albersmeier A."/>
            <person name="Kalinowski J."/>
            <person name="Ruckert C."/>
        </authorList>
    </citation>
    <scope>NUCLEOTIDE SEQUENCE</scope>
    <source>
        <strain evidence="8">CGMCC 4.7398</strain>
    </source>
</reference>
<dbReference type="InterPro" id="IPR036188">
    <property type="entry name" value="FAD/NAD-bd_sf"/>
</dbReference>
<dbReference type="InterPro" id="IPR000172">
    <property type="entry name" value="GMC_OxRdtase_N"/>
</dbReference>
<gene>
    <name evidence="8" type="ORF">GCM10017772_04630</name>
</gene>
<dbReference type="Pfam" id="PF05199">
    <property type="entry name" value="GMC_oxred_C"/>
    <property type="match status" value="1"/>
</dbReference>
<name>A0A919FHN7_9MICO</name>
<sequence length="507" mass="53498">MTHSRSADVLIVGSGIMGSTVARLVREADPAVRILMVDAGTAIGDTPGLHLHDVPDPELWERYNERVASGIQGMYTGATVDRESVGDVVRLRPGIFHALAFGEEAEEMPGAAIAWNAGGMGVHWTAATPWPAGEEVFDDGDPQGWSDDLRTARRVLGVHPGPIGPTAAGQVVLDVLGEHLAGIGPSERAPQPMPMAVAPAAEGPMTRTGPSVIFPPIASGGDDRFELLTGALVTGLLVDGDRVRGARVRRVSDGTEQEVLADTVVVCADALRTPQILFASGIRPWALGRYLNEHAFITGRVLMDIDRFGLDLATLPLPRVGEFCTDSLWMPQNGPDQPFHGQIMNTTYVDAAGRPLAHSVGLSLYSPVESRPANRLVFSETATDAAGMPRISIEFGYSPADLELIDRALAQVQEIAELFGPFDPESERALLAPGSSLHLTGTVRIGEHDDGTSVADTSGRVWGFENLYVAGTGAVPTPVAANTTLTGAVTAVRTARAVARRSAALAS</sequence>
<proteinExistence type="inferred from homology"/>
<feature type="domain" description="Glucose-methanol-choline oxidoreductase C-terminal" evidence="7">
    <location>
        <begin position="379"/>
        <end position="490"/>
    </location>
</feature>
<keyword evidence="5" id="KW-0560">Oxidoreductase</keyword>
<dbReference type="EMBL" id="BNAS01000001">
    <property type="protein sequence ID" value="GHH65787.1"/>
    <property type="molecule type" value="Genomic_DNA"/>
</dbReference>
<dbReference type="InterPro" id="IPR007867">
    <property type="entry name" value="GMC_OxRtase_C"/>
</dbReference>
<dbReference type="GO" id="GO:0050660">
    <property type="term" value="F:flavin adenine dinucleotide binding"/>
    <property type="evidence" value="ECO:0007669"/>
    <property type="project" value="InterPro"/>
</dbReference>
<dbReference type="SUPFAM" id="SSF54373">
    <property type="entry name" value="FAD-linked reductases, C-terminal domain"/>
    <property type="match status" value="1"/>
</dbReference>
<evidence type="ECO:0000256" key="5">
    <source>
        <dbReference type="ARBA" id="ARBA00023002"/>
    </source>
</evidence>
<comment type="similarity">
    <text evidence="2">Belongs to the GMC oxidoreductase family.</text>
</comment>
<comment type="caution">
    <text evidence="8">The sequence shown here is derived from an EMBL/GenBank/DDBJ whole genome shotgun (WGS) entry which is preliminary data.</text>
</comment>
<keyword evidence="3" id="KW-0285">Flavoprotein</keyword>
<dbReference type="Gene3D" id="3.50.50.60">
    <property type="entry name" value="FAD/NAD(P)-binding domain"/>
    <property type="match status" value="3"/>
</dbReference>
<evidence type="ECO:0000256" key="1">
    <source>
        <dbReference type="ARBA" id="ARBA00001974"/>
    </source>
</evidence>
<comment type="cofactor">
    <cofactor evidence="1">
        <name>FAD</name>
        <dbReference type="ChEBI" id="CHEBI:57692"/>
    </cofactor>
</comment>
<dbReference type="AlphaFoldDB" id="A0A919FHN7"/>
<dbReference type="Pfam" id="PF00732">
    <property type="entry name" value="GMC_oxred_N"/>
    <property type="match status" value="1"/>
</dbReference>